<accession>A0A363D353</accession>
<dbReference type="Pfam" id="PF01966">
    <property type="entry name" value="HD"/>
    <property type="match status" value="1"/>
</dbReference>
<dbReference type="AlphaFoldDB" id="A0A363D353"/>
<dbReference type="CDD" id="cd00077">
    <property type="entry name" value="HDc"/>
    <property type="match status" value="1"/>
</dbReference>
<protein>
    <submittedName>
        <fullName evidence="3">Deoxyguanosinetriphosphate triphosphohydrolase</fullName>
    </submittedName>
</protein>
<keyword evidence="4" id="KW-1185">Reference proteome</keyword>
<evidence type="ECO:0000256" key="1">
    <source>
        <dbReference type="ARBA" id="ARBA00022801"/>
    </source>
</evidence>
<sequence length="447" mass="52118">MLLDWNNLLCKKRFYSFEEIKVDKYDDFYRNSFHKDYDRIIFSNSFRRLSKKTQVHPLSKNDHVHNRLTHSLEVASVGRSLGLRAGEFLNKKFPEIKVNPYDIAYIVQTACLSHDIGNPPFGHAGEEVIKEWFKNHKKKKYLKTLSKKKMNDFLHLDGNAQSFRIVSQLENNMFSGGISLTFATLGTLIKYPYSSANCKISGKSKFNYFQSEKDFFKSVFDELKLVKEDGTYKRHPLSFLMEASDDICYGLLDLQDAFELNIIDENDVRKIFELLCEEEIVSKVYEENISKLKKVSKLVAISIDKLARHVMEVFESNYDEIISDNQPSDLIDRFSHQKLKDGLKEAKRLAKDKIFNEKRKIELELGAYNIIETLLNNLIPATYELYEKKELSKLSFRNKRALELMGEDLPNEDKSLYTMYQRVIDYIVGMTDNYAKYVANQLNGMGD</sequence>
<dbReference type="InterPro" id="IPR027432">
    <property type="entry name" value="dGTP_triphosphohydrolase_C"/>
</dbReference>
<dbReference type="InterPro" id="IPR050135">
    <property type="entry name" value="dGTPase-like"/>
</dbReference>
<reference evidence="3 4" key="1">
    <citation type="submission" date="2017-02" db="EMBL/GenBank/DDBJ databases">
        <title>Arcobacter caeni sp. nov, a new Arcobacter species isolated from reclaimed water.</title>
        <authorList>
            <person name="Figueras M.J."/>
            <person name="Perez-Cataluna A."/>
            <person name="Salas-Masso N."/>
        </authorList>
    </citation>
    <scope>NUCLEOTIDE SEQUENCE [LARGE SCALE GENOMIC DNA]</scope>
    <source>
        <strain evidence="3 4">RW17-10</strain>
    </source>
</reference>
<evidence type="ECO:0000259" key="2">
    <source>
        <dbReference type="PROSITE" id="PS51831"/>
    </source>
</evidence>
<dbReference type="InterPro" id="IPR006674">
    <property type="entry name" value="HD_domain"/>
</dbReference>
<evidence type="ECO:0000313" key="4">
    <source>
        <dbReference type="Proteomes" id="UP000251135"/>
    </source>
</evidence>
<dbReference type="Gene3D" id="1.10.3550.10">
    <property type="entry name" value="eoxyguanosinetriphosphate triphosphohydrolase domain-like"/>
    <property type="match status" value="1"/>
</dbReference>
<dbReference type="PANTHER" id="PTHR11373:SF40">
    <property type="entry name" value="DEOXYGUANOSINETRIPHOSPHATE TRIPHOSPHOHYDROLASE-LIKE PROTEIN 2"/>
    <property type="match status" value="1"/>
</dbReference>
<dbReference type="PROSITE" id="PS51831">
    <property type="entry name" value="HD"/>
    <property type="match status" value="1"/>
</dbReference>
<dbReference type="SUPFAM" id="SSF109604">
    <property type="entry name" value="HD-domain/PDEase-like"/>
    <property type="match status" value="1"/>
</dbReference>
<proteinExistence type="predicted"/>
<dbReference type="Gene3D" id="1.10.3410.10">
    <property type="entry name" value="putative deoxyguanosinetriphosphate triphosphohydrolase like domain"/>
    <property type="match status" value="1"/>
</dbReference>
<dbReference type="GO" id="GO:0006203">
    <property type="term" value="P:dGTP catabolic process"/>
    <property type="evidence" value="ECO:0007669"/>
    <property type="project" value="TreeGrafter"/>
</dbReference>
<dbReference type="EMBL" id="MUXE01000003">
    <property type="protein sequence ID" value="PUE65734.1"/>
    <property type="molecule type" value="Genomic_DNA"/>
</dbReference>
<dbReference type="Proteomes" id="UP000251135">
    <property type="component" value="Unassembled WGS sequence"/>
</dbReference>
<keyword evidence="1 3" id="KW-0378">Hydrolase</keyword>
<dbReference type="InterPro" id="IPR006261">
    <property type="entry name" value="dGTPase"/>
</dbReference>
<gene>
    <name evidence="3" type="ORF">B0174_02605</name>
</gene>
<comment type="caution">
    <text evidence="3">The sequence shown here is derived from an EMBL/GenBank/DDBJ whole genome shotgun (WGS) entry which is preliminary data.</text>
</comment>
<organism evidence="3 4">
    <name type="scientific">Arcobacter caeni</name>
    <dbReference type="NCBI Taxonomy" id="1912877"/>
    <lineage>
        <taxon>Bacteria</taxon>
        <taxon>Pseudomonadati</taxon>
        <taxon>Campylobacterota</taxon>
        <taxon>Epsilonproteobacteria</taxon>
        <taxon>Campylobacterales</taxon>
        <taxon>Arcobacteraceae</taxon>
        <taxon>Arcobacter</taxon>
    </lineage>
</organism>
<name>A0A363D353_9BACT</name>
<dbReference type="Gene3D" id="1.10.3210.10">
    <property type="entry name" value="Hypothetical protein af1432"/>
    <property type="match status" value="1"/>
</dbReference>
<dbReference type="NCBIfam" id="TIGR01353">
    <property type="entry name" value="dGTP_triPase"/>
    <property type="match status" value="1"/>
</dbReference>
<feature type="domain" description="HD" evidence="2">
    <location>
        <begin position="67"/>
        <end position="250"/>
    </location>
</feature>
<dbReference type="InterPro" id="IPR023293">
    <property type="entry name" value="dGTP_triP_hydro_central_sf"/>
</dbReference>
<dbReference type="InterPro" id="IPR003607">
    <property type="entry name" value="HD/PDEase_dom"/>
</dbReference>
<evidence type="ECO:0000313" key="3">
    <source>
        <dbReference type="EMBL" id="PUE65734.1"/>
    </source>
</evidence>
<dbReference type="PANTHER" id="PTHR11373">
    <property type="entry name" value="DEOXYNUCLEOSIDE TRIPHOSPHATE TRIPHOSPHOHYDROLASE"/>
    <property type="match status" value="1"/>
</dbReference>
<dbReference type="NCBIfam" id="NF002205">
    <property type="entry name" value="PRK01096.1"/>
    <property type="match status" value="1"/>
</dbReference>
<dbReference type="GO" id="GO:0008832">
    <property type="term" value="F:dGTPase activity"/>
    <property type="evidence" value="ECO:0007669"/>
    <property type="project" value="TreeGrafter"/>
</dbReference>
<dbReference type="SMART" id="SM00471">
    <property type="entry name" value="HDc"/>
    <property type="match status" value="1"/>
</dbReference>